<dbReference type="AlphaFoldDB" id="A0A1F6X8E3"/>
<comment type="catalytic activity">
    <reaction evidence="10">
        <text>tRNA(Thr) + L-threonine + ATP = L-threonyl-tRNA(Thr) + AMP + diphosphate + H(+)</text>
        <dbReference type="Rhea" id="RHEA:24624"/>
        <dbReference type="Rhea" id="RHEA-COMP:9670"/>
        <dbReference type="Rhea" id="RHEA-COMP:9704"/>
        <dbReference type="ChEBI" id="CHEBI:15378"/>
        <dbReference type="ChEBI" id="CHEBI:30616"/>
        <dbReference type="ChEBI" id="CHEBI:33019"/>
        <dbReference type="ChEBI" id="CHEBI:57926"/>
        <dbReference type="ChEBI" id="CHEBI:78442"/>
        <dbReference type="ChEBI" id="CHEBI:78534"/>
        <dbReference type="ChEBI" id="CHEBI:456215"/>
        <dbReference type="EC" id="6.1.1.3"/>
    </reaction>
</comment>
<evidence type="ECO:0000256" key="6">
    <source>
        <dbReference type="ARBA" id="ARBA00022833"/>
    </source>
</evidence>
<dbReference type="CDD" id="cd00771">
    <property type="entry name" value="ThrRS_core"/>
    <property type="match status" value="1"/>
</dbReference>
<evidence type="ECO:0000259" key="12">
    <source>
        <dbReference type="PROSITE" id="PS50862"/>
    </source>
</evidence>
<dbReference type="InterPro" id="IPR004154">
    <property type="entry name" value="Anticodon-bd"/>
</dbReference>
<dbReference type="EMBL" id="MFUW01000017">
    <property type="protein sequence ID" value="OGI90305.1"/>
    <property type="molecule type" value="Genomic_DNA"/>
</dbReference>
<gene>
    <name evidence="13" type="ORF">A2911_01135</name>
</gene>
<evidence type="ECO:0000256" key="8">
    <source>
        <dbReference type="ARBA" id="ARBA00022917"/>
    </source>
</evidence>
<dbReference type="SUPFAM" id="SSF55681">
    <property type="entry name" value="Class II aaRS and biotin synthetases"/>
    <property type="match status" value="1"/>
</dbReference>
<dbReference type="EC" id="6.1.1.3" evidence="2 11"/>
<dbReference type="GO" id="GO:0005524">
    <property type="term" value="F:ATP binding"/>
    <property type="evidence" value="ECO:0007669"/>
    <property type="project" value="UniProtKB-KW"/>
</dbReference>
<keyword evidence="4" id="KW-0479">Metal-binding</keyword>
<dbReference type="FunFam" id="3.30.930.10:FF:000002">
    <property type="entry name" value="Threonine--tRNA ligase"/>
    <property type="match status" value="1"/>
</dbReference>
<keyword evidence="6" id="KW-0862">Zinc</keyword>
<dbReference type="SUPFAM" id="SSF52954">
    <property type="entry name" value="Class II aaRS ABD-related"/>
    <property type="match status" value="1"/>
</dbReference>
<dbReference type="Proteomes" id="UP000176814">
    <property type="component" value="Unassembled WGS sequence"/>
</dbReference>
<dbReference type="GO" id="GO:0006435">
    <property type="term" value="P:threonyl-tRNA aminoacylation"/>
    <property type="evidence" value="ECO:0007669"/>
    <property type="project" value="UniProtKB-UniRule"/>
</dbReference>
<dbReference type="PANTHER" id="PTHR11451">
    <property type="entry name" value="THREONINE-TRNA LIGASE"/>
    <property type="match status" value="1"/>
</dbReference>
<dbReference type="GO" id="GO:0005737">
    <property type="term" value="C:cytoplasm"/>
    <property type="evidence" value="ECO:0007669"/>
    <property type="project" value="UniProtKB-UniRule"/>
</dbReference>
<dbReference type="Pfam" id="PF03129">
    <property type="entry name" value="HGTP_anticodon"/>
    <property type="match status" value="1"/>
</dbReference>
<name>A0A1F6X8E3_9BACT</name>
<dbReference type="PRINTS" id="PR01047">
    <property type="entry name" value="TRNASYNTHTHR"/>
</dbReference>
<dbReference type="InterPro" id="IPR006195">
    <property type="entry name" value="aa-tRNA-synth_II"/>
</dbReference>
<dbReference type="CDD" id="cd00860">
    <property type="entry name" value="ThrRS_anticodon"/>
    <property type="match status" value="1"/>
</dbReference>
<dbReference type="NCBIfam" id="TIGR00418">
    <property type="entry name" value="thrS"/>
    <property type="match status" value="1"/>
</dbReference>
<dbReference type="InterPro" id="IPR002314">
    <property type="entry name" value="aa-tRNA-synt_IIb"/>
</dbReference>
<proteinExistence type="inferred from homology"/>
<comment type="similarity">
    <text evidence="1">Belongs to the class-II aminoacyl-tRNA synthetase family.</text>
</comment>
<dbReference type="GO" id="GO:0046872">
    <property type="term" value="F:metal ion binding"/>
    <property type="evidence" value="ECO:0007669"/>
    <property type="project" value="UniProtKB-KW"/>
</dbReference>
<protein>
    <recommendedName>
        <fullName evidence="2 11">Threonine--tRNA ligase</fullName>
        <ecNumber evidence="2 11">6.1.1.3</ecNumber>
    </recommendedName>
</protein>
<dbReference type="GO" id="GO:0004829">
    <property type="term" value="F:threonine-tRNA ligase activity"/>
    <property type="evidence" value="ECO:0007669"/>
    <property type="project" value="UniProtKB-UniRule"/>
</dbReference>
<keyword evidence="7" id="KW-0067">ATP-binding</keyword>
<evidence type="ECO:0000256" key="4">
    <source>
        <dbReference type="ARBA" id="ARBA00022723"/>
    </source>
</evidence>
<evidence type="ECO:0000256" key="1">
    <source>
        <dbReference type="ARBA" id="ARBA00008226"/>
    </source>
</evidence>
<accession>A0A1F6X8E3</accession>
<dbReference type="PROSITE" id="PS50862">
    <property type="entry name" value="AA_TRNA_LIGASE_II"/>
    <property type="match status" value="1"/>
</dbReference>
<evidence type="ECO:0000256" key="7">
    <source>
        <dbReference type="ARBA" id="ARBA00022840"/>
    </source>
</evidence>
<evidence type="ECO:0000256" key="2">
    <source>
        <dbReference type="ARBA" id="ARBA00013163"/>
    </source>
</evidence>
<organism evidence="13 14">
    <name type="scientific">Candidatus Nomurabacteria bacterium RIFCSPLOWO2_01_FULL_40_15</name>
    <dbReference type="NCBI Taxonomy" id="1801772"/>
    <lineage>
        <taxon>Bacteria</taxon>
        <taxon>Candidatus Nomuraibacteriota</taxon>
    </lineage>
</organism>
<keyword evidence="5" id="KW-0547">Nucleotide-binding</keyword>
<dbReference type="Gene3D" id="3.40.50.800">
    <property type="entry name" value="Anticodon-binding domain"/>
    <property type="match status" value="1"/>
</dbReference>
<evidence type="ECO:0000256" key="10">
    <source>
        <dbReference type="ARBA" id="ARBA00049515"/>
    </source>
</evidence>
<keyword evidence="8" id="KW-0648">Protein biosynthesis</keyword>
<dbReference type="InterPro" id="IPR036621">
    <property type="entry name" value="Anticodon-bd_dom_sf"/>
</dbReference>
<evidence type="ECO:0000313" key="13">
    <source>
        <dbReference type="EMBL" id="OGI90305.1"/>
    </source>
</evidence>
<dbReference type="Gene3D" id="3.30.930.10">
    <property type="entry name" value="Bira Bifunctional Protein, Domain 2"/>
    <property type="match status" value="1"/>
</dbReference>
<evidence type="ECO:0000256" key="9">
    <source>
        <dbReference type="ARBA" id="ARBA00023146"/>
    </source>
</evidence>
<dbReference type="FunFam" id="3.40.50.800:FF:000001">
    <property type="entry name" value="Threonine--tRNA ligase"/>
    <property type="match status" value="1"/>
</dbReference>
<dbReference type="InterPro" id="IPR047246">
    <property type="entry name" value="ThrRS_anticodon"/>
</dbReference>
<dbReference type="InterPro" id="IPR045864">
    <property type="entry name" value="aa-tRNA-synth_II/BPL/LPL"/>
</dbReference>
<comment type="caution">
    <text evidence="13">The sequence shown here is derived from an EMBL/GenBank/DDBJ whole genome shotgun (WGS) entry which is preliminary data.</text>
</comment>
<evidence type="ECO:0000256" key="5">
    <source>
        <dbReference type="ARBA" id="ARBA00022741"/>
    </source>
</evidence>
<dbReference type="PANTHER" id="PTHR11451:SF56">
    <property type="entry name" value="THREONINE--TRNA LIGASE 1"/>
    <property type="match status" value="1"/>
</dbReference>
<feature type="domain" description="Aminoacyl-transfer RNA synthetases class-II family profile" evidence="12">
    <location>
        <begin position="8"/>
        <end position="306"/>
    </location>
</feature>
<evidence type="ECO:0000256" key="11">
    <source>
        <dbReference type="NCBIfam" id="TIGR00418"/>
    </source>
</evidence>
<reference evidence="13 14" key="1">
    <citation type="journal article" date="2016" name="Nat. Commun.">
        <title>Thousands of microbial genomes shed light on interconnected biogeochemical processes in an aquifer system.</title>
        <authorList>
            <person name="Anantharaman K."/>
            <person name="Brown C.T."/>
            <person name="Hug L.A."/>
            <person name="Sharon I."/>
            <person name="Castelle C.J."/>
            <person name="Probst A.J."/>
            <person name="Thomas B.C."/>
            <person name="Singh A."/>
            <person name="Wilkins M.J."/>
            <person name="Karaoz U."/>
            <person name="Brodie E.L."/>
            <person name="Williams K.H."/>
            <person name="Hubbard S.S."/>
            <person name="Banfield J.F."/>
        </authorList>
    </citation>
    <scope>NUCLEOTIDE SEQUENCE [LARGE SCALE GENOMIC DNA]</scope>
</reference>
<dbReference type="InterPro" id="IPR033728">
    <property type="entry name" value="ThrRS_core"/>
</dbReference>
<keyword evidence="9" id="KW-0030">Aminoacyl-tRNA synthetase</keyword>
<sequence length="408" mass="47203">MTEMNDNDHKKLGQELDLFYIDEKVGKGLPMWTPKGTAIKFELENFTRELERKYGYDHVSTPYLGGEELYKTSGHLAHYRASMYAPIDMDGDVFYLRPMACPHHIRLMQRKPLSYRDFPVRYAEIADYNRYEKSGELMGMIRTRYFELTDGHIFTRPDQLKDEFVNVCKMIAEGMKGLGLEDIVSYRFSKRDPNNKEKYYPDDEFWNRAESTMKQALDEIGFKYTEAEDEAAFYGPKLDIQAKNANGKEDTLFTAQIDFLLPEKFNITYVDSDGSEKRPVMIHRSTIGSLGRVFAFITEHCEGKFPLWLAPVQVKVLPIGETHFLYATEIFDKLKAEGIRVELDVSDETLGKKIRNTKMEKIPYALVIGDKELADKKVTVESRDSGNLDAMPIAEFVSKLTEEIRNRK</sequence>
<keyword evidence="3 13" id="KW-0436">Ligase</keyword>
<evidence type="ECO:0000313" key="14">
    <source>
        <dbReference type="Proteomes" id="UP000176814"/>
    </source>
</evidence>
<dbReference type="Pfam" id="PF00587">
    <property type="entry name" value="tRNA-synt_2b"/>
    <property type="match status" value="1"/>
</dbReference>
<evidence type="ECO:0000256" key="3">
    <source>
        <dbReference type="ARBA" id="ARBA00022598"/>
    </source>
</evidence>
<dbReference type="InterPro" id="IPR002320">
    <property type="entry name" value="Thr-tRNA-ligase_IIa"/>
</dbReference>